<evidence type="ECO:0000313" key="2">
    <source>
        <dbReference type="EMBL" id="SCW00973.1"/>
    </source>
</evidence>
<sequence length="199" mass="22496">MSPIPFPTNHVPLSSRAVSATIVIRSATRSMPANRSVDQWANSNSDQIQANELPNGSAGSDIIGTLVFTVFVLGILIIAMTAIIMAVYDWLDPAVEKFPYAKHGSAKISKWRPLLCEEYSALSEEELDEYLTWCEDQLRRSLEQERNFSQENCAGFQFDREVHEKLTTLETGRECLFSTAYFPRFTKKPVLDAEDMYVC</sequence>
<proteinExistence type="predicted"/>
<organism evidence="2 3">
    <name type="scientific">Lachancea fermentati</name>
    <name type="common">Zygosaccharomyces fermentati</name>
    <dbReference type="NCBI Taxonomy" id="4955"/>
    <lineage>
        <taxon>Eukaryota</taxon>
        <taxon>Fungi</taxon>
        <taxon>Dikarya</taxon>
        <taxon>Ascomycota</taxon>
        <taxon>Saccharomycotina</taxon>
        <taxon>Saccharomycetes</taxon>
        <taxon>Saccharomycetales</taxon>
        <taxon>Saccharomycetaceae</taxon>
        <taxon>Lachancea</taxon>
    </lineage>
</organism>
<dbReference type="EMBL" id="LT598492">
    <property type="protein sequence ID" value="SCW00973.1"/>
    <property type="molecule type" value="Genomic_DNA"/>
</dbReference>
<keyword evidence="1" id="KW-1133">Transmembrane helix</keyword>
<accession>A0A1G4MAZ3</accession>
<evidence type="ECO:0000313" key="3">
    <source>
        <dbReference type="Proteomes" id="UP000190831"/>
    </source>
</evidence>
<reference evidence="2 3" key="1">
    <citation type="submission" date="2016-03" db="EMBL/GenBank/DDBJ databases">
        <authorList>
            <person name="Devillers H."/>
        </authorList>
    </citation>
    <scope>NUCLEOTIDE SEQUENCE [LARGE SCALE GENOMIC DNA]</scope>
    <source>
        <strain evidence="2">CBS 6772</strain>
    </source>
</reference>
<feature type="transmembrane region" description="Helical" evidence="1">
    <location>
        <begin position="62"/>
        <end position="88"/>
    </location>
</feature>
<protein>
    <submittedName>
        <fullName evidence="2">LAFE_0D02234g1_1</fullName>
    </submittedName>
</protein>
<dbReference type="AlphaFoldDB" id="A0A1G4MAZ3"/>
<dbReference type="Proteomes" id="UP000190831">
    <property type="component" value="Chromosome D"/>
</dbReference>
<gene>
    <name evidence="2" type="ORF">LAFE_0D02234G</name>
</gene>
<keyword evidence="3" id="KW-1185">Reference proteome</keyword>
<evidence type="ECO:0000256" key="1">
    <source>
        <dbReference type="SAM" id="Phobius"/>
    </source>
</evidence>
<keyword evidence="1" id="KW-0472">Membrane</keyword>
<name>A0A1G4MAZ3_LACFM</name>
<keyword evidence="1" id="KW-0812">Transmembrane</keyword>